<keyword evidence="2" id="KW-0614">Plasmid</keyword>
<proteinExistence type="predicted"/>
<dbReference type="PhylomeDB" id="B2JBN5"/>
<keyword evidence="3" id="KW-1185">Reference proteome</keyword>
<feature type="coiled-coil region" evidence="1">
    <location>
        <begin position="274"/>
        <end position="323"/>
    </location>
</feature>
<dbReference type="EnsemblBacteria" id="ACC85339">
    <property type="protein sequence ID" value="ACC85339"/>
    <property type="gene ID" value="Npun_BF221"/>
</dbReference>
<dbReference type="KEGG" id="npu:Npun_BF221"/>
<geneLocation type="plasmid" evidence="2 3">
    <name>pNPUN02</name>
</geneLocation>
<dbReference type="RefSeq" id="WP_012413343.1">
    <property type="nucleotide sequence ID" value="NC_010632.1"/>
</dbReference>
<evidence type="ECO:0000256" key="1">
    <source>
        <dbReference type="SAM" id="Coils"/>
    </source>
</evidence>
<name>B2JBN5_NOSP7</name>
<accession>B2JBN5</accession>
<organism evidence="2 3">
    <name type="scientific">Nostoc punctiforme (strain ATCC 29133 / PCC 73102)</name>
    <dbReference type="NCBI Taxonomy" id="63737"/>
    <lineage>
        <taxon>Bacteria</taxon>
        <taxon>Bacillati</taxon>
        <taxon>Cyanobacteriota</taxon>
        <taxon>Cyanophyceae</taxon>
        <taxon>Nostocales</taxon>
        <taxon>Nostocaceae</taxon>
        <taxon>Nostoc</taxon>
    </lineage>
</organism>
<dbReference type="HOGENOM" id="CLU_001339_0_0_3"/>
<dbReference type="Proteomes" id="UP000001191">
    <property type="component" value="Plasmid pNPUN02"/>
</dbReference>
<reference evidence="3" key="1">
    <citation type="submission" date="2008-04" db="EMBL/GenBank/DDBJ databases">
        <title>Complete sequence of plasmid 2 of Nostoc punctiforme ATCC 29133.</title>
        <authorList>
            <consortium name="US DOE Joint Genome Institute"/>
            <person name="Copeland A."/>
            <person name="Lucas S."/>
            <person name="Lapidus A."/>
            <person name="Glavina del Rio T."/>
            <person name="Dalin E."/>
            <person name="Tice H."/>
            <person name="Pitluck S."/>
            <person name="Chain P."/>
            <person name="Malfatti S."/>
            <person name="Shin M."/>
            <person name="Vergez L."/>
            <person name="Schmutz J."/>
            <person name="Larimer F."/>
            <person name="Land M."/>
            <person name="Hauser L."/>
            <person name="Kyrpides N."/>
            <person name="Kim E."/>
            <person name="Meeks J.C."/>
            <person name="Elhai J."/>
            <person name="Campbell E.L."/>
            <person name="Thiel T."/>
            <person name="Longmire J."/>
            <person name="Potts M."/>
            <person name="Atlas R."/>
        </authorList>
    </citation>
    <scope>NUCLEOTIDE SEQUENCE [LARGE SCALE GENOMIC DNA]</scope>
    <source>
        <strain evidence="3">ATCC 29133 / PCC 73102</strain>
        <plasmid evidence="3">Plasmid pNPUN02</plasmid>
    </source>
</reference>
<dbReference type="EMBL" id="CP001039">
    <property type="protein sequence ID" value="ACC85339.1"/>
    <property type="molecule type" value="Genomic_DNA"/>
</dbReference>
<protein>
    <submittedName>
        <fullName evidence="2">Uncharacterized protein</fullName>
    </submittedName>
</protein>
<evidence type="ECO:0000313" key="2">
    <source>
        <dbReference type="EMBL" id="ACC85339.1"/>
    </source>
</evidence>
<evidence type="ECO:0000313" key="3">
    <source>
        <dbReference type="Proteomes" id="UP000001191"/>
    </source>
</evidence>
<sequence>MTLEFKHFDTRINQWIHDDGDKNNPDSILTEKIDNTLLESYFPDQEFSFGHIDEYSKAEDLQNHPEGHILLLSSKTRLLYGSPECLEVIDKLCPDRKDRGAYGSIFLGGCKNSINEKLNILIVNDITGENGGFIKDEDAFKLVGDCYGQISTKLYDRLTQTEQQQNKDYHVIQHRFGWTETDGEDNQYRFGKGTLRPYKLDKVEYLDPKIKSKIDLIIPISSFKGTDKDNPNGASKPQIKPGLYQQKIWLGEKSQSERGQTAISQLLASFPQGIKDFAEELEAQAQKLAENQDDPRIVAQLYCEKYEKRKALTESQKASLSKQITKQAGDGSLAKQLELVTSNDADGEYEIIDENNESPKDNLLMYKLIKADLVGGHNQLLETEKIKQELSRFVQSEWRDIASGRTLIFDRGMIIPSKELKNGEICVPWMDDGEKVLNFRSPFLNSNGLCISTNKLVDDRLAPDGVNLKGIIVVNDEDHKRILARLKTNEIAPIETESERQARDFDGDCIGVALASKYPNLTAEAEQRNLPKNAYSPTVKLKKQSFYLENGTQPPFEKIAIHMSDSISVGIINNQVTALEALESEIEVLKTYGTFEQKSNYLDQVSNHYETLFEQERQKDPKLIREEYKPYMQGVVEIAHSQRTPEIIQQAMDINRQMYRSMIEEGCYQNQIAVDLFKSAKKPEMDKIRENSRYLYRDVNYIKDKKSPSVYLNTGITPKGYSPVELLISQTNKYFQESQLESRPIVQFKDLFKGVEFTPQQKFAAIAAKYEFDLKFNAAVRASRRRETESGPSAVVQTDSGTQLEITNLTRYGHPLIWKAQTLNIRLDEIKFTNSERPHKLLAVAQIDGEIGENGKPAYRNLGTVSQQSVTDHNLKSGMTMQGAKLLELKPELTRSQTKLLFDKAQEAALAFYASIPESEKLASAAAAWNICASRQDELEVARKENANPQAIAKKVSNFAFAAFPNEIISRLEKLQFSEPKLVTLNNEANQFLGRKWNPEEKHPIEIRASHHPPGHERHVSRLMFVQDADGEYKEFAMLETRGGMLPIGSKAQANFIGVEPATAKSSIGLPGNESVEITIRELKNFSYAGLVFNAEPVNLEFGTVPIPDKTVKIKIDALTLGELDSDSVQQLKQIDYLKNGNPLKLKLTSISETGDQAFVLGESPNGNLLKINKINFYDFSGQTFDDLDYRKLTIQTSASKTRDAVFLNGEPLGVLHFKKDKDALRQLGLLKPKQVTPAPAIIESNFSVICAQIDPNTVEYPQKWTKEFQAFGTQSVNFEQQEMIESSANILHHIKERPTFLFSTESNKKLGVMGLAVDNQKVDTVTKWLTAQNVKFSLAPTEDVIRETKKGLAVFNLVDSSIPAKTLESMAKKFGAVIETDSEYQQRVNSLATRPQFLKPPSQSALFPPQQSAQFHPNQEVQNIAPPVIKGKPIPMNYPLMMHGDTNPILVDTCIDAMRGYGRTHTTRAYQPYKQYGFKEGDIALATGIDKQVAFRVGKQYQITPSMIADPVYQQQWADMEKHSPKALPELFTEKQQVWGLHIEPLGDYVEGFIVPFPEPQNRAALEATVQTQSVTIDDLRNWYNAADKLGKSENYKKRIVEVANQFKAGEQLSAEALTVMNKDKFELEAISRLTQIAQRIGMVWGKSDENGTKVQGKIYDLAFNTQQRDLTILQKNGEVVLNLQSGKVQTNKVTPQILQTFEDANTQIDQILAKSQTQKTDLQR</sequence>
<gene>
    <name evidence="2" type="ordered locus">Npun_BF221</name>
</gene>
<keyword evidence="1" id="KW-0175">Coiled coil</keyword>